<keyword evidence="1" id="KW-1133">Transmembrane helix</keyword>
<protein>
    <submittedName>
        <fullName evidence="2">DUF2523 domain-containing protein</fullName>
    </submittedName>
</protein>
<dbReference type="Proteomes" id="UP001162800">
    <property type="component" value="Chromosome"/>
</dbReference>
<keyword evidence="1" id="KW-0472">Membrane</keyword>
<reference evidence="2" key="1">
    <citation type="submission" date="2022-09" db="EMBL/GenBank/DDBJ databases">
        <title>The complete genome of Acidovorax sp. 5MLIR.</title>
        <authorList>
            <person name="Liu L."/>
            <person name="Yue J."/>
            <person name="Yang F."/>
            <person name="Yuan J."/>
            <person name="Li L."/>
        </authorList>
    </citation>
    <scope>NUCLEOTIDE SEQUENCE</scope>
    <source>
        <strain evidence="2">5MLIR</strain>
    </source>
</reference>
<evidence type="ECO:0000313" key="2">
    <source>
        <dbReference type="EMBL" id="UYG51148.1"/>
    </source>
</evidence>
<organism evidence="2 3">
    <name type="scientific">Comamonas endophytica</name>
    <dbReference type="NCBI Taxonomy" id="2949090"/>
    <lineage>
        <taxon>Bacteria</taxon>
        <taxon>Pseudomonadati</taxon>
        <taxon>Pseudomonadota</taxon>
        <taxon>Betaproteobacteria</taxon>
        <taxon>Burkholderiales</taxon>
        <taxon>Comamonadaceae</taxon>
        <taxon>Comamonas</taxon>
    </lineage>
</organism>
<accession>A0ABY6G7Y7</accession>
<dbReference type="EMBL" id="CP106881">
    <property type="protein sequence ID" value="UYG51148.1"/>
    <property type="molecule type" value="Genomic_DNA"/>
</dbReference>
<dbReference type="RefSeq" id="WP_231045043.1">
    <property type="nucleotide sequence ID" value="NZ_CP106881.1"/>
</dbReference>
<keyword evidence="1" id="KW-0812">Transmembrane</keyword>
<name>A0ABY6G7Y7_9BURK</name>
<evidence type="ECO:0000256" key="1">
    <source>
        <dbReference type="SAM" id="Phobius"/>
    </source>
</evidence>
<keyword evidence="3" id="KW-1185">Reference proteome</keyword>
<feature type="transmembrane region" description="Helical" evidence="1">
    <location>
        <begin position="58"/>
        <end position="83"/>
    </location>
</feature>
<dbReference type="InterPro" id="IPR019670">
    <property type="entry name" value="DUF2523"/>
</dbReference>
<gene>
    <name evidence="2" type="ORF">M9799_13780</name>
</gene>
<evidence type="ECO:0000313" key="3">
    <source>
        <dbReference type="Proteomes" id="UP001162800"/>
    </source>
</evidence>
<sequence>MEGIAEWLAKISWPIVSRVMVALGFGYTTYEGADTALSGAINAAKTAFAGFTGEVLQLLAMAGFFDAMAITSGGIVSGLAWMVMKRFALQTTGAAS</sequence>
<dbReference type="Pfam" id="PF10734">
    <property type="entry name" value="DUF2523"/>
    <property type="match status" value="1"/>
</dbReference>
<proteinExistence type="predicted"/>